<feature type="domain" description="DUF7925" evidence="3">
    <location>
        <begin position="258"/>
        <end position="446"/>
    </location>
</feature>
<feature type="signal peptide" evidence="2">
    <location>
        <begin position="1"/>
        <end position="31"/>
    </location>
</feature>
<feature type="compositionally biased region" description="Polar residues" evidence="1">
    <location>
        <begin position="488"/>
        <end position="502"/>
    </location>
</feature>
<reference evidence="4" key="2">
    <citation type="journal article" date="2019" name="Genome Biol. Evol.">
        <title>Day and night: Metabolic profiles and evolutionary relationships of six axenic non-marine cyanobacteria.</title>
        <authorList>
            <person name="Will S.E."/>
            <person name="Henke P."/>
            <person name="Boedeker C."/>
            <person name="Huang S."/>
            <person name="Brinkmann H."/>
            <person name="Rohde M."/>
            <person name="Jarek M."/>
            <person name="Friedl T."/>
            <person name="Seufert S."/>
            <person name="Schumacher M."/>
            <person name="Overmann J."/>
            <person name="Neumann-Schaal M."/>
            <person name="Petersen J."/>
        </authorList>
    </citation>
    <scope>NUCLEOTIDE SEQUENCE [LARGE SCALE GENOMIC DNA]</scope>
    <source>
        <strain evidence="4">PCC 7102</strain>
    </source>
</reference>
<sequence length="828" mass="84473">METRNNKHFHKLLAATLAVTSSLGIITPVLAQTAAGSDIKNTATATFTDGTTTYNATSNEVVIKVAEVAGVTVTAQTPSATTPNSSDTLFVDFVITNTGNDPTQFFIPGVATLSNTTKFSQNGDIQIVAVNGTNLGAPVNVSNTGGNTGTLLGAAQGSIAPNPGTGTTGTVTIRVPIKVLTNAIAGDTLTVSLGNTNTANAQNQDRTGNENNTLDIYTVDNADSVGGETNATAPINGVREAMATTSSLITVNARQQAFAAILKAVGDYKNNSTPNVLTDDILTYALALKVENPTPPTGLVTSDLYGTEITVNETVTQNRVLVSDVIPTGMQLSNTTNPTGPTGWTPVYTTDDPQAKEAHKAKWYTAKPTVGTITRVGFIYDASTTPIPKGTTVTGFTITLNPQSGFAGGQIVNIAQVFGQSQPGAVVPGTATQLVYDESGDQTSNNNLNGTNPDPNTAGGATTQNGGISDGVPNPNADGTDPGKGNDPTANNTNQGQDTGANVGTKPGGGEVTVFTIAATPLNGPNGQPGATGPTSNNDDFTNKSVVVPAGTSPSVSIDPDAITFDNTVQNTSGSQQVISLLPTSPGTAIDLIDNAKVTITAGGQTAVYTYTSGGGFVFVPAESTGTTATSPVKVTVAASGTANYSVTVDLPSSPQLKGYPVPITAFVDTANDGSPTGDPSNITIDRLYTNYLSLLKEARILEANGTTEVVGFTTNQTALAGVATPGRIIEYRITYRNISTTGGTGSVSLPANNLVITENGTANGNTWFSTTIDSKYPSPAIGSAVGTSITVTTGANGAITDINEYKDTVSTVTPGGTGTLTFQRKIK</sequence>
<evidence type="ECO:0000256" key="1">
    <source>
        <dbReference type="SAM" id="MobiDB-lite"/>
    </source>
</evidence>
<evidence type="ECO:0000313" key="4">
    <source>
        <dbReference type="EMBL" id="RUT04426.1"/>
    </source>
</evidence>
<accession>A0A433VE89</accession>
<keyword evidence="5" id="KW-1185">Reference proteome</keyword>
<dbReference type="Proteomes" id="UP000271624">
    <property type="component" value="Unassembled WGS sequence"/>
</dbReference>
<dbReference type="EMBL" id="RSCL01000011">
    <property type="protein sequence ID" value="RUT04426.1"/>
    <property type="molecule type" value="Genomic_DNA"/>
</dbReference>
<feature type="region of interest" description="Disordered" evidence="1">
    <location>
        <begin position="437"/>
        <end position="541"/>
    </location>
</feature>
<dbReference type="Pfam" id="PF25546">
    <property type="entry name" value="DUF7925"/>
    <property type="match status" value="1"/>
</dbReference>
<evidence type="ECO:0000313" key="5">
    <source>
        <dbReference type="Proteomes" id="UP000271624"/>
    </source>
</evidence>
<gene>
    <name evidence="4" type="ORF">DSM106972_046540</name>
</gene>
<proteinExistence type="predicted"/>
<evidence type="ECO:0000259" key="3">
    <source>
        <dbReference type="Pfam" id="PF25546"/>
    </source>
</evidence>
<evidence type="ECO:0000256" key="2">
    <source>
        <dbReference type="SAM" id="SignalP"/>
    </source>
</evidence>
<dbReference type="RefSeq" id="WP_127083017.1">
    <property type="nucleotide sequence ID" value="NZ_RSCL01000011.1"/>
</dbReference>
<feature type="compositionally biased region" description="Low complexity" evidence="1">
    <location>
        <begin position="445"/>
        <end position="467"/>
    </location>
</feature>
<reference evidence="4" key="1">
    <citation type="submission" date="2018-12" db="EMBL/GenBank/DDBJ databases">
        <authorList>
            <person name="Will S."/>
            <person name="Neumann-Schaal M."/>
            <person name="Henke P."/>
        </authorList>
    </citation>
    <scope>NUCLEOTIDE SEQUENCE</scope>
    <source>
        <strain evidence="4">PCC 7102</strain>
    </source>
</reference>
<dbReference type="AlphaFoldDB" id="A0A433VE89"/>
<dbReference type="InterPro" id="IPR057685">
    <property type="entry name" value="DUF7925"/>
</dbReference>
<protein>
    <recommendedName>
        <fullName evidence="3">DUF7925 domain-containing protein</fullName>
    </recommendedName>
</protein>
<feature type="chain" id="PRO_5030092534" description="DUF7925 domain-containing protein" evidence="2">
    <location>
        <begin position="32"/>
        <end position="828"/>
    </location>
</feature>
<dbReference type="OrthoDB" id="504271at2"/>
<keyword evidence="2" id="KW-0732">Signal</keyword>
<organism evidence="4 5">
    <name type="scientific">Dulcicalothrix desertica PCC 7102</name>
    <dbReference type="NCBI Taxonomy" id="232991"/>
    <lineage>
        <taxon>Bacteria</taxon>
        <taxon>Bacillati</taxon>
        <taxon>Cyanobacteriota</taxon>
        <taxon>Cyanophyceae</taxon>
        <taxon>Nostocales</taxon>
        <taxon>Calotrichaceae</taxon>
        <taxon>Dulcicalothrix</taxon>
    </lineage>
</organism>
<comment type="caution">
    <text evidence="4">The sequence shown here is derived from an EMBL/GenBank/DDBJ whole genome shotgun (WGS) entry which is preliminary data.</text>
</comment>
<name>A0A433VE89_9CYAN</name>